<protein>
    <submittedName>
        <fullName evidence="3">Membrane protein</fullName>
    </submittedName>
</protein>
<organism evidence="3 4">
    <name type="scientific">Aliivibrio wodanis</name>
    <dbReference type="NCBI Taxonomy" id="80852"/>
    <lineage>
        <taxon>Bacteria</taxon>
        <taxon>Pseudomonadati</taxon>
        <taxon>Pseudomonadota</taxon>
        <taxon>Gammaproteobacteria</taxon>
        <taxon>Vibrionales</taxon>
        <taxon>Vibrionaceae</taxon>
        <taxon>Aliivibrio</taxon>
    </lineage>
</organism>
<keyword evidence="1" id="KW-0732">Signal</keyword>
<dbReference type="NCBIfam" id="NF041384">
    <property type="entry name" value="YHS_seleno_dom"/>
    <property type="match status" value="1"/>
</dbReference>
<dbReference type="Pfam" id="PF04945">
    <property type="entry name" value="YHS"/>
    <property type="match status" value="1"/>
</dbReference>
<gene>
    <name evidence="3" type="ORF">AWOD_I_2359</name>
</gene>
<accession>A0A090KLJ5</accession>
<evidence type="ECO:0000256" key="1">
    <source>
        <dbReference type="SAM" id="SignalP"/>
    </source>
</evidence>
<dbReference type="AlphaFoldDB" id="A0A090KLJ5"/>
<evidence type="ECO:0000259" key="2">
    <source>
        <dbReference type="Pfam" id="PF04945"/>
    </source>
</evidence>
<feature type="domain" description="YHS" evidence="2">
    <location>
        <begin position="52"/>
        <end position="89"/>
    </location>
</feature>
<dbReference type="OrthoDB" id="344729at2"/>
<dbReference type="PATRIC" id="fig|80852.17.peg.2442"/>
<evidence type="ECO:0000313" key="3">
    <source>
        <dbReference type="EMBL" id="CED72414.1"/>
    </source>
</evidence>
<feature type="signal peptide" evidence="1">
    <location>
        <begin position="1"/>
        <end position="18"/>
    </location>
</feature>
<evidence type="ECO:0000313" key="4">
    <source>
        <dbReference type="Proteomes" id="UP000032427"/>
    </source>
</evidence>
<reference evidence="4" key="1">
    <citation type="submission" date="2014-09" db="EMBL/GenBank/DDBJ databases">
        <authorList>
            <person name="Hjerde E."/>
        </authorList>
    </citation>
    <scope>NUCLEOTIDE SEQUENCE [LARGE SCALE GENOMIC DNA]</scope>
    <source>
        <strain evidence="4">06/09/139</strain>
    </source>
</reference>
<name>A0A090KLJ5_9GAMM</name>
<dbReference type="Proteomes" id="UP000032427">
    <property type="component" value="Chromosome 1"/>
</dbReference>
<dbReference type="GeneID" id="28541950"/>
<proteinExistence type="predicted"/>
<dbReference type="HOGENOM" id="CLU_087914_2_0_6"/>
<feature type="chain" id="PRO_5001858226" evidence="1">
    <location>
        <begin position="19"/>
        <end position="151"/>
    </location>
</feature>
<dbReference type="KEGG" id="awd:AWOD_I_2359"/>
<keyword evidence="4" id="KW-1185">Reference proteome</keyword>
<sequence>MKKLLCFFMLLFSQSSLAADPIYTGFFSNKAVGGYDTVDYFREGKLATDNPLKGKDNYVMSYMGADWYFSSQENLDLFRKNPTKYVPQYGGFCAWAISEKNDRASGDPLQWTIVKGKLYLNYDAEVKGWWEKNIPLFITKADKNWPSLLKK</sequence>
<dbReference type="InterPro" id="IPR007029">
    <property type="entry name" value="YHS_dom"/>
</dbReference>
<dbReference type="EMBL" id="LN554846">
    <property type="protein sequence ID" value="CED72414.1"/>
    <property type="molecule type" value="Genomic_DNA"/>
</dbReference>
<dbReference type="STRING" id="80852.AWOD_I_2359"/>